<dbReference type="GO" id="GO:0046656">
    <property type="term" value="P:folic acid biosynthetic process"/>
    <property type="evidence" value="ECO:0007669"/>
    <property type="project" value="UniProtKB-KW"/>
</dbReference>
<evidence type="ECO:0000256" key="12">
    <source>
        <dbReference type="ARBA" id="ARBA00033413"/>
    </source>
</evidence>
<dbReference type="Proteomes" id="UP000502894">
    <property type="component" value="Chromosome"/>
</dbReference>
<dbReference type="EMBL" id="AP022839">
    <property type="protein sequence ID" value="BCA95532.1"/>
    <property type="molecule type" value="Genomic_DNA"/>
</dbReference>
<dbReference type="Gene3D" id="3.30.70.560">
    <property type="entry name" value="7,8-Dihydro-6-hydroxymethylpterin-pyrophosphokinase HPPK"/>
    <property type="match status" value="1"/>
</dbReference>
<evidence type="ECO:0000256" key="9">
    <source>
        <dbReference type="ARBA" id="ARBA00022909"/>
    </source>
</evidence>
<dbReference type="KEGG" id="lant:TUM19329_18930"/>
<dbReference type="GO" id="GO:0046654">
    <property type="term" value="P:tetrahydrofolate biosynthetic process"/>
    <property type="evidence" value="ECO:0007669"/>
    <property type="project" value="UniProtKB-UniPathway"/>
</dbReference>
<gene>
    <name evidence="14" type="ORF">TUM19329_18930</name>
</gene>
<name>A0A6F8T673_9GAMM</name>
<dbReference type="CDD" id="cd00483">
    <property type="entry name" value="HPPK"/>
    <property type="match status" value="1"/>
</dbReference>
<dbReference type="InterPro" id="IPR000550">
    <property type="entry name" value="Hppk"/>
</dbReference>
<keyword evidence="5" id="KW-0808">Transferase</keyword>
<dbReference type="PROSITE" id="PS00794">
    <property type="entry name" value="HPPK"/>
    <property type="match status" value="1"/>
</dbReference>
<evidence type="ECO:0000256" key="6">
    <source>
        <dbReference type="ARBA" id="ARBA00022741"/>
    </source>
</evidence>
<evidence type="ECO:0000256" key="3">
    <source>
        <dbReference type="ARBA" id="ARBA00013253"/>
    </source>
</evidence>
<comment type="similarity">
    <text evidence="2">Belongs to the HPPK family.</text>
</comment>
<evidence type="ECO:0000256" key="7">
    <source>
        <dbReference type="ARBA" id="ARBA00022777"/>
    </source>
</evidence>
<dbReference type="GO" id="GO:0005524">
    <property type="term" value="F:ATP binding"/>
    <property type="evidence" value="ECO:0007669"/>
    <property type="project" value="UniProtKB-KW"/>
</dbReference>
<dbReference type="InterPro" id="IPR035907">
    <property type="entry name" value="Hppk_sf"/>
</dbReference>
<evidence type="ECO:0000256" key="2">
    <source>
        <dbReference type="ARBA" id="ARBA00005810"/>
    </source>
</evidence>
<evidence type="ECO:0000256" key="5">
    <source>
        <dbReference type="ARBA" id="ARBA00022679"/>
    </source>
</evidence>
<keyword evidence="15" id="KW-1185">Reference proteome</keyword>
<reference evidence="14" key="1">
    <citation type="journal article" date="2020" name="Microbiol. Resour. Announc.">
        <title>Complete Genome Sequence of Novel Psychrotolerant Legionella Strain TUM19329, Isolated from Antarctic Lake Sediment.</title>
        <authorList>
            <person name="Shimada S."/>
            <person name="Nakai R."/>
            <person name="Aoki K."/>
            <person name="Shimoeda N."/>
            <person name="Ohno G."/>
            <person name="Miyazaki Y."/>
            <person name="Kudoh S."/>
            <person name="Imura S."/>
            <person name="Watanabe K."/>
            <person name="Ishii Y."/>
            <person name="Tateda K."/>
        </authorList>
    </citation>
    <scope>NUCLEOTIDE SEQUENCE [LARGE SCALE GENOMIC DNA]</scope>
    <source>
        <strain evidence="14">TUM19329</strain>
    </source>
</reference>
<keyword evidence="6" id="KW-0547">Nucleotide-binding</keyword>
<dbReference type="AlphaFoldDB" id="A0A6F8T673"/>
<dbReference type="UniPathway" id="UPA00077">
    <property type="reaction ID" value="UER00155"/>
</dbReference>
<dbReference type="Pfam" id="PF01288">
    <property type="entry name" value="HPPK"/>
    <property type="match status" value="1"/>
</dbReference>
<accession>A0A6F8T673</accession>
<evidence type="ECO:0000256" key="10">
    <source>
        <dbReference type="ARBA" id="ARBA00029409"/>
    </source>
</evidence>
<dbReference type="EC" id="2.7.6.3" evidence="3"/>
<evidence type="ECO:0000256" key="1">
    <source>
        <dbReference type="ARBA" id="ARBA00005051"/>
    </source>
</evidence>
<evidence type="ECO:0000313" key="15">
    <source>
        <dbReference type="Proteomes" id="UP000502894"/>
    </source>
</evidence>
<dbReference type="PANTHER" id="PTHR43071">
    <property type="entry name" value="2-AMINO-4-HYDROXY-6-HYDROXYMETHYLDIHYDROPTERIDINE PYROPHOSPHOKINASE"/>
    <property type="match status" value="1"/>
</dbReference>
<comment type="pathway">
    <text evidence="1">Cofactor biosynthesis; tetrahydrofolate biosynthesis; 2-amino-4-hydroxy-6-hydroxymethyl-7,8-dihydropteridine diphosphate from 7,8-dihydroneopterin triphosphate: step 4/4.</text>
</comment>
<sequence>MNLCYLSLGSNQKFPERQIRHAIQSIRSMPSTSVLKTSSFYWSQAWGLQVQQDFCNVIVEITTFLSPTLLLSFCKRVEHKQGRIRKRRWGPRTLDIDIILYGNRSINSEKLKIPHPHMRSRDFVIFPLLELNPNIALPVNTLIKGSTTI</sequence>
<feature type="domain" description="7,8-dihydro-6-hydroxymethylpterin-pyrophosphokinase" evidence="13">
    <location>
        <begin position="88"/>
        <end position="99"/>
    </location>
</feature>
<keyword evidence="9" id="KW-0289">Folate biosynthesis</keyword>
<dbReference type="RefSeq" id="WP_173237111.1">
    <property type="nucleotide sequence ID" value="NZ_AP022839.1"/>
</dbReference>
<evidence type="ECO:0000259" key="13">
    <source>
        <dbReference type="PROSITE" id="PS00794"/>
    </source>
</evidence>
<dbReference type="SUPFAM" id="SSF55083">
    <property type="entry name" value="6-hydroxymethyl-7,8-dihydropterin pyrophosphokinase, HPPK"/>
    <property type="match status" value="1"/>
</dbReference>
<keyword evidence="8" id="KW-0067">ATP-binding</keyword>
<organism evidence="14 15">
    <name type="scientific">Legionella antarctica</name>
    <dbReference type="NCBI Taxonomy" id="2708020"/>
    <lineage>
        <taxon>Bacteria</taxon>
        <taxon>Pseudomonadati</taxon>
        <taxon>Pseudomonadota</taxon>
        <taxon>Gammaproteobacteria</taxon>
        <taxon>Legionellales</taxon>
        <taxon>Legionellaceae</taxon>
        <taxon>Legionella</taxon>
    </lineage>
</organism>
<protein>
    <recommendedName>
        <fullName evidence="4">2-amino-4-hydroxy-6-hydroxymethyldihydropteridine pyrophosphokinase</fullName>
        <ecNumber evidence="3">2.7.6.3</ecNumber>
    </recommendedName>
    <alternativeName>
        <fullName evidence="11">6-hydroxymethyl-7,8-dihydropterin pyrophosphokinase</fullName>
    </alternativeName>
    <alternativeName>
        <fullName evidence="12">7,8-dihydro-6-hydroxymethylpterin-pyrophosphokinase</fullName>
    </alternativeName>
</protein>
<evidence type="ECO:0000256" key="4">
    <source>
        <dbReference type="ARBA" id="ARBA00016218"/>
    </source>
</evidence>
<comment type="function">
    <text evidence="10">Catalyzes the transfer of pyrophosphate from adenosine triphosphate (ATP) to 6-hydroxymethyl-7,8-dihydropterin, an enzymatic step in folate biosynthesis pathway.</text>
</comment>
<dbReference type="PANTHER" id="PTHR43071:SF1">
    <property type="entry name" value="2-AMINO-4-HYDROXY-6-HYDROXYMETHYLDIHYDROPTERIDINE PYROPHOSPHOKINASE"/>
    <property type="match status" value="1"/>
</dbReference>
<evidence type="ECO:0000256" key="8">
    <source>
        <dbReference type="ARBA" id="ARBA00022840"/>
    </source>
</evidence>
<dbReference type="GO" id="GO:0016301">
    <property type="term" value="F:kinase activity"/>
    <property type="evidence" value="ECO:0007669"/>
    <property type="project" value="UniProtKB-KW"/>
</dbReference>
<keyword evidence="7 14" id="KW-0418">Kinase</keyword>
<proteinExistence type="inferred from homology"/>
<evidence type="ECO:0000256" key="11">
    <source>
        <dbReference type="ARBA" id="ARBA00029766"/>
    </source>
</evidence>
<dbReference type="NCBIfam" id="TIGR01498">
    <property type="entry name" value="folK"/>
    <property type="match status" value="1"/>
</dbReference>
<dbReference type="GO" id="GO:0003848">
    <property type="term" value="F:2-amino-4-hydroxy-6-hydroxymethyldihydropteridine diphosphokinase activity"/>
    <property type="evidence" value="ECO:0007669"/>
    <property type="project" value="UniProtKB-EC"/>
</dbReference>
<evidence type="ECO:0000313" key="14">
    <source>
        <dbReference type="EMBL" id="BCA95532.1"/>
    </source>
</evidence>